<evidence type="ECO:0000256" key="1">
    <source>
        <dbReference type="PROSITE-ProRule" id="PRU00409"/>
    </source>
</evidence>
<dbReference type="RefSeq" id="WP_108146956.1">
    <property type="nucleotide sequence ID" value="NZ_CP026304.1"/>
</dbReference>
<protein>
    <submittedName>
        <fullName evidence="3">ATP-grasp domain-containing protein</fullName>
    </submittedName>
</protein>
<evidence type="ECO:0000259" key="2">
    <source>
        <dbReference type="PROSITE" id="PS50975"/>
    </source>
</evidence>
<dbReference type="KEGG" id="slk:SLUN_02465"/>
<dbReference type="Proteomes" id="UP000244201">
    <property type="component" value="Chromosome"/>
</dbReference>
<dbReference type="GO" id="GO:0005524">
    <property type="term" value="F:ATP binding"/>
    <property type="evidence" value="ECO:0007669"/>
    <property type="project" value="UniProtKB-UniRule"/>
</dbReference>
<dbReference type="AlphaFoldDB" id="A0A2R4SWP7"/>
<feature type="domain" description="ATP-grasp" evidence="2">
    <location>
        <begin position="134"/>
        <end position="326"/>
    </location>
</feature>
<dbReference type="Gene3D" id="3.30.470.20">
    <property type="entry name" value="ATP-grasp fold, B domain"/>
    <property type="match status" value="1"/>
</dbReference>
<gene>
    <name evidence="3" type="ORF">SLUN_02465</name>
</gene>
<dbReference type="Gene3D" id="3.30.1490.20">
    <property type="entry name" value="ATP-grasp fold, A domain"/>
    <property type="match status" value="1"/>
</dbReference>
<organism evidence="3 4">
    <name type="scientific">Streptomyces lunaelactis</name>
    <dbReference type="NCBI Taxonomy" id="1535768"/>
    <lineage>
        <taxon>Bacteria</taxon>
        <taxon>Bacillati</taxon>
        <taxon>Actinomycetota</taxon>
        <taxon>Actinomycetes</taxon>
        <taxon>Kitasatosporales</taxon>
        <taxon>Streptomycetaceae</taxon>
        <taxon>Streptomyces</taxon>
    </lineage>
</organism>
<keyword evidence="1" id="KW-0547">Nucleotide-binding</keyword>
<dbReference type="InterPro" id="IPR013815">
    <property type="entry name" value="ATP_grasp_subdomain_1"/>
</dbReference>
<reference evidence="3 4" key="1">
    <citation type="submission" date="2018-01" db="EMBL/GenBank/DDBJ databases">
        <title>Complete genome sequence of Streptomyces lunaelactis MM109T, a Ferroverdin A producer isolated from cave moonmilk deposits.</title>
        <authorList>
            <person name="Naome A."/>
            <person name="Martinet L."/>
            <person name="Maciejewska M."/>
            <person name="Anderssen S."/>
            <person name="Adam D."/>
            <person name="Tenconi E."/>
            <person name="Deflandre B."/>
            <person name="Arguelles-Arias A."/>
            <person name="Calusinska M."/>
            <person name="Copieters W."/>
            <person name="Karim L."/>
            <person name="Hanikenne M."/>
            <person name="Baurain D."/>
            <person name="van Wezel G."/>
            <person name="Smargiasso N."/>
            <person name="de Pauw E."/>
            <person name="Delfosse P."/>
            <person name="Rigali S."/>
        </authorList>
    </citation>
    <scope>NUCLEOTIDE SEQUENCE [LARGE SCALE GENOMIC DNA]</scope>
    <source>
        <strain evidence="3 4">MM109</strain>
    </source>
</reference>
<dbReference type="GO" id="GO:0046872">
    <property type="term" value="F:metal ion binding"/>
    <property type="evidence" value="ECO:0007669"/>
    <property type="project" value="InterPro"/>
</dbReference>
<dbReference type="GeneID" id="55654137"/>
<keyword evidence="1" id="KW-0067">ATP-binding</keyword>
<dbReference type="EMBL" id="CP026304">
    <property type="protein sequence ID" value="AVZ71264.1"/>
    <property type="molecule type" value="Genomic_DNA"/>
</dbReference>
<sequence>MNAGPPLDRAMPTLLTKIGSYPLHHGGLGVVRTIGRLGVPVHAVVEDRFTPVAFSRHVTRRFVWPTTGLEEPRLLIDALLSIGRAIGSRCMPVPTDDEAAILLAEHSDQLAECFLLPAVPSGLPRRLADKASLHRMCEELGVPSPRTRAPADRDELVEAGRELGFPLVLKNLEAWSRLRNPAVSGTTVVRDERELLARYPTGALPPVLMQEYIPREHAEDWITHLYCGAGGTPRVVFTGLKLRSWPPYAGVTTRAVALRNSCLAELAAGLCRRIGYSGPADLDWRYDRRDGRYKLVDFNPRAGAQFRLFQNADGIDVVRAMHLDLTGRDVPDSPQDENRDFVAGQLDLPSAAVWLRDEHRLPPGLFSWRRTERAWLCRDDPLPAAADAIRFAGVVAHRLGRSLHARGD</sequence>
<dbReference type="PROSITE" id="PS50975">
    <property type="entry name" value="ATP_GRASP"/>
    <property type="match status" value="1"/>
</dbReference>
<dbReference type="OrthoDB" id="5483448at2"/>
<evidence type="ECO:0000313" key="4">
    <source>
        <dbReference type="Proteomes" id="UP000244201"/>
    </source>
</evidence>
<dbReference type="SUPFAM" id="SSF56059">
    <property type="entry name" value="Glutathione synthetase ATP-binding domain-like"/>
    <property type="match status" value="1"/>
</dbReference>
<dbReference type="InterPro" id="IPR011761">
    <property type="entry name" value="ATP-grasp"/>
</dbReference>
<accession>A0A2R4SWP7</accession>
<name>A0A2R4SWP7_9ACTN</name>
<evidence type="ECO:0000313" key="3">
    <source>
        <dbReference type="EMBL" id="AVZ71264.1"/>
    </source>
</evidence>
<keyword evidence="4" id="KW-1185">Reference proteome</keyword>
<proteinExistence type="predicted"/>